<dbReference type="PROSITE" id="PS51194">
    <property type="entry name" value="HELICASE_CTER"/>
    <property type="match status" value="1"/>
</dbReference>
<dbReference type="InterPro" id="IPR014001">
    <property type="entry name" value="Helicase_ATP-bd"/>
</dbReference>
<evidence type="ECO:0000313" key="5">
    <source>
        <dbReference type="Proteomes" id="UP001055102"/>
    </source>
</evidence>
<dbReference type="InterPro" id="IPR027417">
    <property type="entry name" value="P-loop_NTPase"/>
</dbReference>
<dbReference type="SMART" id="SM00490">
    <property type="entry name" value="HELICc"/>
    <property type="match status" value="1"/>
</dbReference>
<feature type="domain" description="Helicase ATP-binding" evidence="2">
    <location>
        <begin position="389"/>
        <end position="569"/>
    </location>
</feature>
<dbReference type="SMART" id="SM00487">
    <property type="entry name" value="DEXDc"/>
    <property type="match status" value="1"/>
</dbReference>
<dbReference type="InterPro" id="IPR049730">
    <property type="entry name" value="SNF2/RAD54-like_C"/>
</dbReference>
<sequence length="879" mass="97006">MIEWGERSGRLTAPLFALMEAADGYNRAAQKGLEGRVAWWGSIQQAIARVAPDTIEDDYTRSLTVYQAGSFSLDIDDRPGRISFDPILMSRSWARSLEDNAPVGDDDQSEPGDSEGLVDAEAARLLNAEDHRAFLGQFEATDDTRRAYSLRRTTHLLLDPDLQRALNVVRKVRLGSEDEKRAFISNPRAAIATALGLDGGDALSTALFVETWQYSERVLGLGAWIKPDLSWLSKARTDWLPERFPVVVNGREVEIGRDDIERLRQDVITAEAEGSPTVSFQGADLALGAAQTLFDQVGLGRAAIAEDGIVRPDAEGRPASTTFPEPAMPVVVQIKRNFEGVAYVMAAIPRHPAIPLTPPAGKMGRTSFKLHQEHGFKWLVDAWTTGWPGVLLADDMGLGKTFQSLAFLAWVRADQEARPPGRARLAKRPMLIVAPTALLENWVEEMGKHLAPGALGGELAKVFGPSVRLFRNTSTDKAASFERLDREKIAQHDIVLTTYETLADNHIAFSKIEFSVALFDEIQKIKDPGTLNANAAGAINADFVLGLTGTPIENRIEDLWSIMDRVMPGQLRDLRTFSSNYRDDDLEKYRLLSDQLLKSQGGAPPIILRRMKGEHLKGLPSREYKAYPTDMPEVQARAYGEVVAEAVARTGQRAPGAMLEVIQRLRGISLFPGEPDDFDLTTESGCRSWIAQSARLARSFEIFRGIDRLNEKVLVFVDTRRMQALMALAMATVFGIDPPVIINGTVPGGARQKRVNDFQAKRPGFDAMILSPKAAGVGLTITAANHVLHLSRWWNPAVEDQCNDRVYRIGQQRDVTVHIPMAVHPQLRDRTFDVTLNALLERKRRMSQNLLAPPVRGNEAETLMTDLGLGQEGAGAGLR</sequence>
<dbReference type="Gene3D" id="3.40.50.10810">
    <property type="entry name" value="Tandem AAA-ATPase domain"/>
    <property type="match status" value="1"/>
</dbReference>
<proteinExistence type="predicted"/>
<dbReference type="Proteomes" id="UP001055102">
    <property type="component" value="Unassembled WGS sequence"/>
</dbReference>
<dbReference type="CDD" id="cd18793">
    <property type="entry name" value="SF2_C_SNF"/>
    <property type="match status" value="1"/>
</dbReference>
<gene>
    <name evidence="4" type="primary">rapA</name>
    <name evidence="4" type="ORF">AOPFMNJM_0567</name>
</gene>
<dbReference type="Gene3D" id="3.40.50.300">
    <property type="entry name" value="P-loop containing nucleotide triphosphate hydrolases"/>
    <property type="match status" value="1"/>
</dbReference>
<dbReference type="InterPro" id="IPR001650">
    <property type="entry name" value="Helicase_C-like"/>
</dbReference>
<dbReference type="PROSITE" id="PS51192">
    <property type="entry name" value="HELICASE_ATP_BIND_1"/>
    <property type="match status" value="1"/>
</dbReference>
<evidence type="ECO:0000259" key="2">
    <source>
        <dbReference type="PROSITE" id="PS51192"/>
    </source>
</evidence>
<dbReference type="EMBL" id="BPQR01000010">
    <property type="protein sequence ID" value="GJE05269.1"/>
    <property type="molecule type" value="Genomic_DNA"/>
</dbReference>
<feature type="domain" description="Helicase C-terminal" evidence="3">
    <location>
        <begin position="701"/>
        <end position="868"/>
    </location>
</feature>
<evidence type="ECO:0000256" key="1">
    <source>
        <dbReference type="ARBA" id="ARBA00022801"/>
    </source>
</evidence>
<organism evidence="4 5">
    <name type="scientific">Methylobacterium jeotgali</name>
    <dbReference type="NCBI Taxonomy" id="381630"/>
    <lineage>
        <taxon>Bacteria</taxon>
        <taxon>Pseudomonadati</taxon>
        <taxon>Pseudomonadota</taxon>
        <taxon>Alphaproteobacteria</taxon>
        <taxon>Hyphomicrobiales</taxon>
        <taxon>Methylobacteriaceae</taxon>
        <taxon>Methylobacterium</taxon>
    </lineage>
</organism>
<dbReference type="PANTHER" id="PTHR10799">
    <property type="entry name" value="SNF2/RAD54 HELICASE FAMILY"/>
    <property type="match status" value="1"/>
</dbReference>
<dbReference type="Pfam" id="PF00176">
    <property type="entry name" value="SNF2-rel_dom"/>
    <property type="match status" value="1"/>
</dbReference>
<keyword evidence="1" id="KW-0378">Hydrolase</keyword>
<name>A0ABQ4SRY2_9HYPH</name>
<reference evidence="4" key="2">
    <citation type="submission" date="2021-08" db="EMBL/GenBank/DDBJ databases">
        <authorList>
            <person name="Tani A."/>
            <person name="Ola A."/>
            <person name="Ogura Y."/>
            <person name="Katsura K."/>
            <person name="Hayashi T."/>
        </authorList>
    </citation>
    <scope>NUCLEOTIDE SEQUENCE</scope>
    <source>
        <strain evidence="4">LMG 23639</strain>
    </source>
</reference>
<dbReference type="InterPro" id="IPR000330">
    <property type="entry name" value="SNF2_N"/>
</dbReference>
<accession>A0ABQ4SRY2</accession>
<protein>
    <submittedName>
        <fullName evidence="4">RNA polymerase-associated protein RapA</fullName>
    </submittedName>
</protein>
<evidence type="ECO:0000259" key="3">
    <source>
        <dbReference type="PROSITE" id="PS51194"/>
    </source>
</evidence>
<reference evidence="4" key="1">
    <citation type="journal article" date="2021" name="Front. Microbiol.">
        <title>Comprehensive Comparative Genomics and Phenotyping of Methylobacterium Species.</title>
        <authorList>
            <person name="Alessa O."/>
            <person name="Ogura Y."/>
            <person name="Fujitani Y."/>
            <person name="Takami H."/>
            <person name="Hayashi T."/>
            <person name="Sahin N."/>
            <person name="Tani A."/>
        </authorList>
    </citation>
    <scope>NUCLEOTIDE SEQUENCE</scope>
    <source>
        <strain evidence="4">LMG 23639</strain>
    </source>
</reference>
<dbReference type="SUPFAM" id="SSF52540">
    <property type="entry name" value="P-loop containing nucleoside triphosphate hydrolases"/>
    <property type="match status" value="2"/>
</dbReference>
<dbReference type="Pfam" id="PF00271">
    <property type="entry name" value="Helicase_C"/>
    <property type="match status" value="1"/>
</dbReference>
<dbReference type="InterPro" id="IPR038718">
    <property type="entry name" value="SNF2-like_sf"/>
</dbReference>
<keyword evidence="5" id="KW-1185">Reference proteome</keyword>
<comment type="caution">
    <text evidence="4">The sequence shown here is derived from an EMBL/GenBank/DDBJ whole genome shotgun (WGS) entry which is preliminary data.</text>
</comment>
<evidence type="ECO:0000313" key="4">
    <source>
        <dbReference type="EMBL" id="GJE05269.1"/>
    </source>
</evidence>